<organism evidence="1 2">
    <name type="scientific">Manihot esculenta</name>
    <name type="common">Cassava</name>
    <name type="synonym">Jatropha manihot</name>
    <dbReference type="NCBI Taxonomy" id="3983"/>
    <lineage>
        <taxon>Eukaryota</taxon>
        <taxon>Viridiplantae</taxon>
        <taxon>Streptophyta</taxon>
        <taxon>Embryophyta</taxon>
        <taxon>Tracheophyta</taxon>
        <taxon>Spermatophyta</taxon>
        <taxon>Magnoliopsida</taxon>
        <taxon>eudicotyledons</taxon>
        <taxon>Gunneridae</taxon>
        <taxon>Pentapetalae</taxon>
        <taxon>rosids</taxon>
        <taxon>fabids</taxon>
        <taxon>Malpighiales</taxon>
        <taxon>Euphorbiaceae</taxon>
        <taxon>Crotonoideae</taxon>
        <taxon>Manihoteae</taxon>
        <taxon>Manihot</taxon>
    </lineage>
</organism>
<keyword evidence="2" id="KW-1185">Reference proteome</keyword>
<dbReference type="OrthoDB" id="539995at2759"/>
<reference evidence="1 2" key="1">
    <citation type="submission" date="2016-02" db="EMBL/GenBank/DDBJ databases">
        <title>WGS assembly of Manihot esculenta.</title>
        <authorList>
            <person name="Bredeson J.V."/>
            <person name="Prochnik S.E."/>
            <person name="Lyons J.B."/>
            <person name="Schmutz J."/>
            <person name="Grimwood J."/>
            <person name="Vrebalov J."/>
            <person name="Bart R.S."/>
            <person name="Amuge T."/>
            <person name="Ferguson M.E."/>
            <person name="Green R."/>
            <person name="Putnam N."/>
            <person name="Stites J."/>
            <person name="Rounsley S."/>
            <person name="Rokhsar D.S."/>
        </authorList>
    </citation>
    <scope>NUCLEOTIDE SEQUENCE [LARGE SCALE GENOMIC DNA]</scope>
    <source>
        <strain evidence="2">cv. AM560-2</strain>
        <tissue evidence="1">Leaf</tissue>
    </source>
</reference>
<proteinExistence type="predicted"/>
<dbReference type="GO" id="GO:0005634">
    <property type="term" value="C:nucleus"/>
    <property type="evidence" value="ECO:0000318"/>
    <property type="project" value="GO_Central"/>
</dbReference>
<dbReference type="Gramene" id="Manes.10G151000.4.v8.1">
    <property type="protein sequence ID" value="Manes.10G151000.4.v8.1.CDS"/>
    <property type="gene ID" value="Manes.10G151000.v8.1"/>
</dbReference>
<dbReference type="PANTHER" id="PTHR12498">
    <property type="entry name" value="N-TERMINAL ASPARAGINE AMIDOHYDROLASE"/>
    <property type="match status" value="1"/>
</dbReference>
<dbReference type="GO" id="GO:0006511">
    <property type="term" value="P:ubiquitin-dependent protein catabolic process"/>
    <property type="evidence" value="ECO:0000318"/>
    <property type="project" value="GO_Central"/>
</dbReference>
<sequence length="363" mass="41037">MIYVDGVPFSTISSEESDTLAALMEHPLLVSASRALKAKQEMKFSVSEESGSQRSMQSRWVYIFQREYATVDPALVDFVGTDEATTCVGLVIRSQKNGMVSVAHMDSPKIVDTGLNQMLSLLVDQNFDLNLDVHMIGGFEDVTLKRANGTTWSESHEKLDGYSFPLCTKIIDSLVKRREKFHIRTLFVLSHNTKRDSQGNAYPIFNGFLVETSTGSLNPASFERSTRCPDEIVRRLRVSASNEDPTWNGKLLETYDTRADRFVIAPCCWTSYQLYIALQLQQLSDADILLTCSTSPAAEGPDFVDNERRLWEYIIKHPDWQYTFPLRQPRIFKRTADGGWKRCLLTTGDSSQEPEAKTSLQMA</sequence>
<name>A0A251K2R8_MANES</name>
<dbReference type="AlphaFoldDB" id="A0A251K2R8"/>
<evidence type="ECO:0008006" key="3">
    <source>
        <dbReference type="Google" id="ProtNLM"/>
    </source>
</evidence>
<dbReference type="Pfam" id="PF14736">
    <property type="entry name" value="N_Asn_amidohyd"/>
    <property type="match status" value="1"/>
</dbReference>
<dbReference type="Gramene" id="Manes.10G151000.7.v8.1">
    <property type="protein sequence ID" value="Manes.10G151000.7.v8.1.CDS"/>
    <property type="gene ID" value="Manes.10G151000.v8.1"/>
</dbReference>
<gene>
    <name evidence="1" type="ORF">MANES_10G151000</name>
</gene>
<dbReference type="Proteomes" id="UP000091857">
    <property type="component" value="Chromosome 10"/>
</dbReference>
<dbReference type="PANTHER" id="PTHR12498:SF0">
    <property type="entry name" value="PROTEIN N-TERMINAL ASPARAGINE AMIDOHYDROLASE"/>
    <property type="match status" value="1"/>
</dbReference>
<dbReference type="EMBL" id="CM004396">
    <property type="protein sequence ID" value="OAY40111.1"/>
    <property type="molecule type" value="Genomic_DNA"/>
</dbReference>
<dbReference type="Gramene" id="Manes.10G151000.5.v8.1">
    <property type="protein sequence ID" value="Manes.10G151000.5.v8.1.CDS"/>
    <property type="gene ID" value="Manes.10G151000.v8.1"/>
</dbReference>
<accession>A0A251K2R8</accession>
<dbReference type="GO" id="GO:0008418">
    <property type="term" value="F:protein-N-terminal asparagine amidohydrolase activity"/>
    <property type="evidence" value="ECO:0000318"/>
    <property type="project" value="GO_Central"/>
</dbReference>
<dbReference type="Gramene" id="Manes.10G151000.8.v8.1">
    <property type="protein sequence ID" value="Manes.10G151000.8.v8.1.CDS"/>
    <property type="gene ID" value="Manes.10G151000.v8.1"/>
</dbReference>
<evidence type="ECO:0000313" key="1">
    <source>
        <dbReference type="EMBL" id="OAY40111.1"/>
    </source>
</evidence>
<dbReference type="STRING" id="3983.A0A251K2R8"/>
<protein>
    <recommendedName>
        <fullName evidence="3">Protein N-terminal asparagine amidohydrolase</fullName>
    </recommendedName>
</protein>
<dbReference type="InterPro" id="IPR026750">
    <property type="entry name" value="NTAN1"/>
</dbReference>
<dbReference type="EMBL" id="CM004396">
    <property type="protein sequence ID" value="OAY40112.1"/>
    <property type="molecule type" value="Genomic_DNA"/>
</dbReference>
<evidence type="ECO:0000313" key="2">
    <source>
        <dbReference type="Proteomes" id="UP000091857"/>
    </source>
</evidence>